<reference evidence="1 2" key="2">
    <citation type="submission" date="2018-11" db="EMBL/GenBank/DDBJ databases">
        <authorList>
            <consortium name="Pathogen Informatics"/>
        </authorList>
    </citation>
    <scope>NUCLEOTIDE SEQUENCE [LARGE SCALE GENOMIC DNA]</scope>
</reference>
<evidence type="ECO:0000313" key="2">
    <source>
        <dbReference type="Proteomes" id="UP000271098"/>
    </source>
</evidence>
<dbReference type="Proteomes" id="UP000271098">
    <property type="component" value="Unassembled WGS sequence"/>
</dbReference>
<proteinExistence type="predicted"/>
<evidence type="ECO:0000313" key="3">
    <source>
        <dbReference type="WBParaSite" id="GPUH_0001677301-mRNA-1"/>
    </source>
</evidence>
<dbReference type="EMBL" id="UYRT01084186">
    <property type="protein sequence ID" value="VDN28478.1"/>
    <property type="molecule type" value="Genomic_DNA"/>
</dbReference>
<gene>
    <name evidence="1" type="ORF">GPUH_LOCUS16751</name>
</gene>
<organism evidence="3">
    <name type="scientific">Gongylonema pulchrum</name>
    <dbReference type="NCBI Taxonomy" id="637853"/>
    <lineage>
        <taxon>Eukaryota</taxon>
        <taxon>Metazoa</taxon>
        <taxon>Ecdysozoa</taxon>
        <taxon>Nematoda</taxon>
        <taxon>Chromadorea</taxon>
        <taxon>Rhabditida</taxon>
        <taxon>Spirurina</taxon>
        <taxon>Spiruromorpha</taxon>
        <taxon>Spiruroidea</taxon>
        <taxon>Gongylonematidae</taxon>
        <taxon>Gongylonema</taxon>
    </lineage>
</organism>
<protein>
    <submittedName>
        <fullName evidence="1 3">Uncharacterized protein</fullName>
    </submittedName>
</protein>
<reference evidence="3" key="1">
    <citation type="submission" date="2016-06" db="UniProtKB">
        <authorList>
            <consortium name="WormBaseParasite"/>
        </authorList>
    </citation>
    <scope>IDENTIFICATION</scope>
</reference>
<evidence type="ECO:0000313" key="1">
    <source>
        <dbReference type="EMBL" id="VDN28478.1"/>
    </source>
</evidence>
<accession>A0A183E710</accession>
<name>A0A183E710_9BILA</name>
<keyword evidence="2" id="KW-1185">Reference proteome</keyword>
<dbReference type="AlphaFoldDB" id="A0A183E710"/>
<dbReference type="WBParaSite" id="GPUH_0001677301-mRNA-1">
    <property type="protein sequence ID" value="GPUH_0001677301-mRNA-1"/>
    <property type="gene ID" value="GPUH_0001677301"/>
</dbReference>
<sequence length="176" mass="19495">MSKRSFGTAQATTELHSLAEALLNKWATGRLLKNVSPAVVSVAASMAPASALRCSEESVSFRGAFADAVKTATDTGAKLTFSRRHTMDYFFQPGLDWESYAVNSVQVERSRQRIGFRCEMGFLHNSPAELRKFNLFIREEQRGCRLPKHDPGPPSENFSIPAALVAELRQISCVRT</sequence>